<name>A0AA87YUT9_FICCA</name>
<evidence type="ECO:0000313" key="2">
    <source>
        <dbReference type="Proteomes" id="UP001187192"/>
    </source>
</evidence>
<dbReference type="AlphaFoldDB" id="A0AA87YUT9"/>
<reference evidence="1" key="1">
    <citation type="submission" date="2023-07" db="EMBL/GenBank/DDBJ databases">
        <title>draft genome sequence of fig (Ficus carica).</title>
        <authorList>
            <person name="Takahashi T."/>
            <person name="Nishimura K."/>
        </authorList>
    </citation>
    <scope>NUCLEOTIDE SEQUENCE</scope>
</reference>
<protein>
    <submittedName>
        <fullName evidence="1">Uncharacterized protein</fullName>
    </submittedName>
</protein>
<keyword evidence="2" id="KW-1185">Reference proteome</keyword>
<evidence type="ECO:0000313" key="1">
    <source>
        <dbReference type="EMBL" id="GMN19220.1"/>
    </source>
</evidence>
<comment type="caution">
    <text evidence="1">The sequence shown here is derived from an EMBL/GenBank/DDBJ whole genome shotgun (WGS) entry which is preliminary data.</text>
</comment>
<accession>A0AA87YUT9</accession>
<dbReference type="Proteomes" id="UP001187192">
    <property type="component" value="Unassembled WGS sequence"/>
</dbReference>
<organism evidence="1 2">
    <name type="scientific">Ficus carica</name>
    <name type="common">Common fig</name>
    <dbReference type="NCBI Taxonomy" id="3494"/>
    <lineage>
        <taxon>Eukaryota</taxon>
        <taxon>Viridiplantae</taxon>
        <taxon>Streptophyta</taxon>
        <taxon>Embryophyta</taxon>
        <taxon>Tracheophyta</taxon>
        <taxon>Spermatophyta</taxon>
        <taxon>Magnoliopsida</taxon>
        <taxon>eudicotyledons</taxon>
        <taxon>Gunneridae</taxon>
        <taxon>Pentapetalae</taxon>
        <taxon>rosids</taxon>
        <taxon>fabids</taxon>
        <taxon>Rosales</taxon>
        <taxon>Moraceae</taxon>
        <taxon>Ficeae</taxon>
        <taxon>Ficus</taxon>
    </lineage>
</organism>
<proteinExistence type="predicted"/>
<sequence>MNSRTHLSGPRGEILALSQAERPARLHLQDLVALQGLEACAASPPRHAFQGPRRPSCHCTSKALRGHASQVRTYAPPRLEPMLPRPVAIDGPN</sequence>
<dbReference type="EMBL" id="BTGU01001228">
    <property type="protein sequence ID" value="GMN19220.1"/>
    <property type="molecule type" value="Genomic_DNA"/>
</dbReference>
<gene>
    <name evidence="1" type="ORF">TIFTF001_039748</name>
</gene>